<dbReference type="Pfam" id="PF00883">
    <property type="entry name" value="Peptidase_M17"/>
    <property type="match status" value="1"/>
</dbReference>
<evidence type="ECO:0000256" key="2">
    <source>
        <dbReference type="ARBA" id="ARBA00009528"/>
    </source>
</evidence>
<comment type="catalytic activity">
    <reaction evidence="1">
        <text>Release of an N-terminal amino acid, Xaa-|-Yaa-, in which Xaa is preferably Leu, but may be other amino acids including Pro although not Arg or Lys, and Yaa may be Pro. Amino acid amides and methyl esters are also readily hydrolyzed, but rates on arylamides are exceedingly low.</text>
        <dbReference type="EC" id="3.4.11.1"/>
    </reaction>
</comment>
<comment type="similarity">
    <text evidence="2">Belongs to the peptidase M17 family.</text>
</comment>
<dbReference type="PANTHER" id="PTHR11963:SF23">
    <property type="entry name" value="CYTOSOL AMINOPEPTIDASE"/>
    <property type="match status" value="1"/>
</dbReference>
<keyword evidence="4" id="KW-0031">Aminopeptidase</keyword>
<dbReference type="EC" id="3.4.11.1" evidence="3"/>
<dbReference type="GO" id="GO:0030145">
    <property type="term" value="F:manganese ion binding"/>
    <property type="evidence" value="ECO:0007669"/>
    <property type="project" value="InterPro"/>
</dbReference>
<dbReference type="GO" id="GO:0006508">
    <property type="term" value="P:proteolysis"/>
    <property type="evidence" value="ECO:0007669"/>
    <property type="project" value="UniProtKB-KW"/>
</dbReference>
<dbReference type="InterPro" id="IPR008283">
    <property type="entry name" value="Peptidase_M17_N"/>
</dbReference>
<feature type="domain" description="Cytosol aminopeptidase" evidence="7">
    <location>
        <begin position="328"/>
        <end position="335"/>
    </location>
</feature>
<sequence length="481" mass="50300">MHIEATTQAPTDTGADTVAVPVFDGEGVAHDFEDGFLGSLVERGEAKTSIGSVAVTHGGDLRFIIYGLGKRDDLTPEKARRAAAAVETKARSLGCATLCIEIPHHADDATVEGLVEGMALSAHRWDTRKGNDPERREPAAEVMFSDHDDRTVPVARGILLAAAQNRARDLQNSPPNEMTPDALAARAAEIAELSEHATLETLDRAQLIAAGCGAFAAVAQGTDREPRMIVLKWNPPGVTAEPLALVGKAVTFDSGGISIKPSVGMEGMKFDMSGGAAVLEATAAIIELNVQVPVISVVGATENLLSGSAMRPSDIVTASDGTTIEIDNTDAEGRLVLADCLVKAKAEGAKRIVDLATLTGAMDIALGPAYAGLFSNNDEWAATLMAASDGSGEPLWRMPLHPSYRKMIEGVYADIRNTASKRVAGASTAAEFLHHFAGDEIPWAHLDIAGVADDVDLPYAKKGGAGFGVRLLVTLAESLAA</sequence>
<dbReference type="GO" id="GO:0070006">
    <property type="term" value="F:metalloaminopeptidase activity"/>
    <property type="evidence" value="ECO:0007669"/>
    <property type="project" value="InterPro"/>
</dbReference>
<evidence type="ECO:0000256" key="1">
    <source>
        <dbReference type="ARBA" id="ARBA00000135"/>
    </source>
</evidence>
<keyword evidence="5" id="KW-0645">Protease</keyword>
<dbReference type="InterPro" id="IPR043472">
    <property type="entry name" value="Macro_dom-like"/>
</dbReference>
<evidence type="ECO:0000256" key="3">
    <source>
        <dbReference type="ARBA" id="ARBA00012565"/>
    </source>
</evidence>
<accession>A0A6J7D9Z3</accession>
<proteinExistence type="inferred from homology"/>
<dbReference type="EMBL" id="CAFBLU010000005">
    <property type="protein sequence ID" value="CAB4866450.1"/>
    <property type="molecule type" value="Genomic_DNA"/>
</dbReference>
<dbReference type="InterPro" id="IPR023042">
    <property type="entry name" value="Peptidase_M17_leu_NH2_pept"/>
</dbReference>
<dbReference type="SUPFAM" id="SSF53187">
    <property type="entry name" value="Zn-dependent exopeptidases"/>
    <property type="match status" value="1"/>
</dbReference>
<dbReference type="InterPro" id="IPR000819">
    <property type="entry name" value="Peptidase_M17_C"/>
</dbReference>
<dbReference type="SUPFAM" id="SSF52949">
    <property type="entry name" value="Macro domain-like"/>
    <property type="match status" value="1"/>
</dbReference>
<dbReference type="Gene3D" id="3.40.630.10">
    <property type="entry name" value="Zn peptidases"/>
    <property type="match status" value="1"/>
</dbReference>
<dbReference type="HAMAP" id="MF_00181">
    <property type="entry name" value="Cytosol_peptidase_M17"/>
    <property type="match status" value="1"/>
</dbReference>
<reference evidence="8" key="1">
    <citation type="submission" date="2020-05" db="EMBL/GenBank/DDBJ databases">
        <authorList>
            <person name="Chiriac C."/>
            <person name="Salcher M."/>
            <person name="Ghai R."/>
            <person name="Kavagutti S V."/>
        </authorList>
    </citation>
    <scope>NUCLEOTIDE SEQUENCE</scope>
</reference>
<dbReference type="InterPro" id="IPR011356">
    <property type="entry name" value="Leucine_aapep/pepB"/>
</dbReference>
<dbReference type="PRINTS" id="PR00481">
    <property type="entry name" value="LAMNOPPTDASE"/>
</dbReference>
<dbReference type="AlphaFoldDB" id="A0A6J7D9Z3"/>
<dbReference type="Pfam" id="PF02789">
    <property type="entry name" value="Peptidase_M17_N"/>
    <property type="match status" value="1"/>
</dbReference>
<dbReference type="Gene3D" id="3.40.220.10">
    <property type="entry name" value="Leucine Aminopeptidase, subunit E, domain 1"/>
    <property type="match status" value="1"/>
</dbReference>
<evidence type="ECO:0000313" key="8">
    <source>
        <dbReference type="EMBL" id="CAB4866450.1"/>
    </source>
</evidence>
<evidence type="ECO:0000256" key="4">
    <source>
        <dbReference type="ARBA" id="ARBA00022438"/>
    </source>
</evidence>
<gene>
    <name evidence="8" type="ORF">UFOPK3444_00481</name>
</gene>
<dbReference type="PROSITE" id="PS00631">
    <property type="entry name" value="CYTOSOL_AP"/>
    <property type="match status" value="1"/>
</dbReference>
<dbReference type="CDD" id="cd00433">
    <property type="entry name" value="Peptidase_M17"/>
    <property type="match status" value="1"/>
</dbReference>
<evidence type="ECO:0000256" key="6">
    <source>
        <dbReference type="ARBA" id="ARBA00022801"/>
    </source>
</evidence>
<evidence type="ECO:0000256" key="5">
    <source>
        <dbReference type="ARBA" id="ARBA00022670"/>
    </source>
</evidence>
<dbReference type="GO" id="GO:0005737">
    <property type="term" value="C:cytoplasm"/>
    <property type="evidence" value="ECO:0007669"/>
    <property type="project" value="InterPro"/>
</dbReference>
<organism evidence="8">
    <name type="scientific">freshwater metagenome</name>
    <dbReference type="NCBI Taxonomy" id="449393"/>
    <lineage>
        <taxon>unclassified sequences</taxon>
        <taxon>metagenomes</taxon>
        <taxon>ecological metagenomes</taxon>
    </lineage>
</organism>
<dbReference type="PANTHER" id="PTHR11963">
    <property type="entry name" value="LEUCINE AMINOPEPTIDASE-RELATED"/>
    <property type="match status" value="1"/>
</dbReference>
<protein>
    <recommendedName>
        <fullName evidence="3">leucyl aminopeptidase</fullName>
        <ecNumber evidence="3">3.4.11.1</ecNumber>
    </recommendedName>
</protein>
<evidence type="ECO:0000259" key="7">
    <source>
        <dbReference type="PROSITE" id="PS00631"/>
    </source>
</evidence>
<name>A0A6J7D9Z3_9ZZZZ</name>
<keyword evidence="6" id="KW-0378">Hydrolase</keyword>